<dbReference type="KEGG" id="gza:IC807_04705"/>
<dbReference type="Pfam" id="PF02661">
    <property type="entry name" value="Fic"/>
    <property type="match status" value="1"/>
</dbReference>
<dbReference type="AlphaFoldDB" id="A0A7H1RZQ4"/>
<feature type="domain" description="Fido" evidence="1">
    <location>
        <begin position="2"/>
        <end position="33"/>
    </location>
</feature>
<dbReference type="RefSeq" id="WP_090949102.1">
    <property type="nucleotide sequence ID" value="NZ_CP061470.1"/>
</dbReference>
<dbReference type="InterPro" id="IPR003812">
    <property type="entry name" value="Fido"/>
</dbReference>
<dbReference type="Proteomes" id="UP000516388">
    <property type="component" value="Chromosome"/>
</dbReference>
<proteinExistence type="predicted"/>
<gene>
    <name evidence="2" type="ORF">IC807_04705</name>
</gene>
<dbReference type="Gene3D" id="1.20.120.1870">
    <property type="entry name" value="Fic/DOC protein, Fido domain"/>
    <property type="match status" value="1"/>
</dbReference>
<evidence type="ECO:0000313" key="2">
    <source>
        <dbReference type="EMBL" id="QNU19743.1"/>
    </source>
</evidence>
<organism evidence="2 3">
    <name type="scientific">Geobacillus zalihae</name>
    <dbReference type="NCBI Taxonomy" id="213419"/>
    <lineage>
        <taxon>Bacteria</taxon>
        <taxon>Bacillati</taxon>
        <taxon>Bacillota</taxon>
        <taxon>Bacilli</taxon>
        <taxon>Bacillales</taxon>
        <taxon>Anoxybacillaceae</taxon>
        <taxon>Geobacillus</taxon>
    </lineage>
</organism>
<keyword evidence="3" id="KW-1185">Reference proteome</keyword>
<reference evidence="2 3" key="1">
    <citation type="submission" date="2020-09" db="EMBL/GenBank/DDBJ databases">
        <title>Complete Geobacillus genomes through the use of hybrid genome assembly.</title>
        <authorList>
            <person name="Vera D.L."/>
            <person name="Venkateswaran K."/>
            <person name="Singh N.K."/>
            <person name="Landry K."/>
        </authorList>
    </citation>
    <scope>NUCLEOTIDE SEQUENCE [LARGE SCALE GENOMIC DNA]</scope>
    <source>
        <strain evidence="2 3">SURF-189</strain>
    </source>
</reference>
<dbReference type="InterPro" id="IPR053737">
    <property type="entry name" value="Type_II_TA_Toxin"/>
</dbReference>
<dbReference type="EMBL" id="CP061470">
    <property type="protein sequence ID" value="QNU19743.1"/>
    <property type="molecule type" value="Genomic_DNA"/>
</dbReference>
<protein>
    <submittedName>
        <fullName evidence="2">Fic family protein</fullName>
    </submittedName>
</protein>
<sequence>MKKSCCIYAYFNHNQYFVDGNKRTAYITAASFLEF</sequence>
<evidence type="ECO:0000313" key="3">
    <source>
        <dbReference type="Proteomes" id="UP000516388"/>
    </source>
</evidence>
<evidence type="ECO:0000259" key="1">
    <source>
        <dbReference type="Pfam" id="PF02661"/>
    </source>
</evidence>
<accession>A0A7H1RZQ4</accession>
<name>A0A7H1RZQ4_9BACL</name>